<dbReference type="GO" id="GO:0008924">
    <property type="term" value="F:L-malate dehydrogenase (quinone) activity"/>
    <property type="evidence" value="ECO:0007669"/>
    <property type="project" value="UniProtKB-EC"/>
</dbReference>
<evidence type="ECO:0000256" key="8">
    <source>
        <dbReference type="ARBA" id="ARBA00022827"/>
    </source>
</evidence>
<accession>A0A7V2SI66</accession>
<gene>
    <name evidence="12" type="ORF">ENJ74_01315</name>
</gene>
<keyword evidence="7" id="KW-0285">Flavoprotein</keyword>
<dbReference type="PANTHER" id="PTHR43104">
    <property type="entry name" value="L-2-HYDROXYGLUTARATE DEHYDROGENASE, MITOCHONDRIAL"/>
    <property type="match status" value="1"/>
</dbReference>
<evidence type="ECO:0000256" key="7">
    <source>
        <dbReference type="ARBA" id="ARBA00022630"/>
    </source>
</evidence>
<evidence type="ECO:0000256" key="5">
    <source>
        <dbReference type="ARBA" id="ARBA00013026"/>
    </source>
</evidence>
<evidence type="ECO:0000256" key="9">
    <source>
        <dbReference type="ARBA" id="ARBA00023002"/>
    </source>
</evidence>
<dbReference type="InterPro" id="IPR036188">
    <property type="entry name" value="FAD/NAD-bd_sf"/>
</dbReference>
<organism evidence="12">
    <name type="scientific">Nitratifractor salsuginis</name>
    <dbReference type="NCBI Taxonomy" id="269261"/>
    <lineage>
        <taxon>Bacteria</taxon>
        <taxon>Pseudomonadati</taxon>
        <taxon>Campylobacterota</taxon>
        <taxon>Epsilonproteobacteria</taxon>
        <taxon>Campylobacterales</taxon>
        <taxon>Sulfurovaceae</taxon>
        <taxon>Nitratifractor</taxon>
    </lineage>
</organism>
<comment type="cofactor">
    <cofactor evidence="2">
        <name>FAD</name>
        <dbReference type="ChEBI" id="CHEBI:57692"/>
    </cofactor>
</comment>
<keyword evidence="6" id="KW-0816">Tricarboxylic acid cycle</keyword>
<protein>
    <recommendedName>
        <fullName evidence="5">malate dehydrogenase (quinone)</fullName>
        <ecNumber evidence="5">1.1.5.4</ecNumber>
    </recommendedName>
    <alternativeName>
        <fullName evidence="11">MQO</fullName>
    </alternativeName>
    <alternativeName>
        <fullName evidence="10">Malate dehydrogenase [quinone]</fullName>
    </alternativeName>
</protein>
<proteinExistence type="inferred from homology"/>
<reference evidence="12" key="1">
    <citation type="journal article" date="2020" name="mSystems">
        <title>Genome- and Community-Level Interaction Insights into Carbon Utilization and Element Cycling Functions of Hydrothermarchaeota in Hydrothermal Sediment.</title>
        <authorList>
            <person name="Zhou Z."/>
            <person name="Liu Y."/>
            <person name="Xu W."/>
            <person name="Pan J."/>
            <person name="Luo Z.H."/>
            <person name="Li M."/>
        </authorList>
    </citation>
    <scope>NUCLEOTIDE SEQUENCE [LARGE SCALE GENOMIC DNA]</scope>
    <source>
        <strain evidence="12">HyVt-513</strain>
    </source>
</reference>
<feature type="non-terminal residue" evidence="12">
    <location>
        <position position="1"/>
    </location>
</feature>
<dbReference type="InterPro" id="IPR006231">
    <property type="entry name" value="MQO"/>
</dbReference>
<evidence type="ECO:0000256" key="6">
    <source>
        <dbReference type="ARBA" id="ARBA00022532"/>
    </source>
</evidence>
<dbReference type="UniPathway" id="UPA00223">
    <property type="reaction ID" value="UER01008"/>
</dbReference>
<dbReference type="Pfam" id="PF06039">
    <property type="entry name" value="Mqo"/>
    <property type="match status" value="1"/>
</dbReference>
<keyword evidence="9" id="KW-0560">Oxidoreductase</keyword>
<comment type="catalytic activity">
    <reaction evidence="1">
        <text>(S)-malate + a quinone = a quinol + oxaloacetate</text>
        <dbReference type="Rhea" id="RHEA:46012"/>
        <dbReference type="ChEBI" id="CHEBI:15589"/>
        <dbReference type="ChEBI" id="CHEBI:16452"/>
        <dbReference type="ChEBI" id="CHEBI:24646"/>
        <dbReference type="ChEBI" id="CHEBI:132124"/>
        <dbReference type="EC" id="1.1.5.4"/>
    </reaction>
</comment>
<dbReference type="PANTHER" id="PTHR43104:SF2">
    <property type="entry name" value="L-2-HYDROXYGLUTARATE DEHYDROGENASE, MITOCHONDRIAL"/>
    <property type="match status" value="1"/>
</dbReference>
<evidence type="ECO:0000256" key="2">
    <source>
        <dbReference type="ARBA" id="ARBA00001974"/>
    </source>
</evidence>
<comment type="caution">
    <text evidence="12">The sequence shown here is derived from an EMBL/GenBank/DDBJ whole genome shotgun (WGS) entry which is preliminary data.</text>
</comment>
<dbReference type="SUPFAM" id="SSF51905">
    <property type="entry name" value="FAD/NAD(P)-binding domain"/>
    <property type="match status" value="1"/>
</dbReference>
<evidence type="ECO:0000256" key="10">
    <source>
        <dbReference type="ARBA" id="ARBA00030660"/>
    </source>
</evidence>
<comment type="similarity">
    <text evidence="4">Belongs to the MQO family.</text>
</comment>
<name>A0A7V2SI66_9BACT</name>
<dbReference type="EMBL" id="DRNO01000091">
    <property type="protein sequence ID" value="HFC03487.1"/>
    <property type="molecule type" value="Genomic_DNA"/>
</dbReference>
<dbReference type="Gene3D" id="3.30.9.10">
    <property type="entry name" value="D-Amino Acid Oxidase, subunit A, domain 2"/>
    <property type="match status" value="1"/>
</dbReference>
<evidence type="ECO:0000256" key="3">
    <source>
        <dbReference type="ARBA" id="ARBA00005012"/>
    </source>
</evidence>
<sequence>QTLHIGDIETNYTLEKARTVKHNAAMIAHYITRFGYEERIGFRRDKMILAVGEEETARLEERYREFSELFPYYRRMEGDELREKEPMIMEGREEKVLALGVEGEITTVDFQKLSESFIENALESGKNIQIHYNEEVTEIREADGLFEIVTPNSTYKARSVVANAGAYSLLFAQHLGHGKNLAILPIGGSFFFTTRKLLDSKVYTMQHPKLPFAAVHADPDITADWNTRFGPTAFALPKLERYRQAHIMDLLEAMDIGKDTLEVYYNLLKDSTIRNYIFRNFLDELPYVGKNVFVKDARKIIPSMTADDLVFADGYGGMRPQIIDKSTHQLQMGEAKLTVGGAIFNMTPSPGASTSLAIAEKDARQICDFLGKRFDEAKHREEIVGE</sequence>
<evidence type="ECO:0000256" key="1">
    <source>
        <dbReference type="ARBA" id="ARBA00001139"/>
    </source>
</evidence>
<dbReference type="AlphaFoldDB" id="A0A7V2SI66"/>
<evidence type="ECO:0000313" key="12">
    <source>
        <dbReference type="EMBL" id="HFC03487.1"/>
    </source>
</evidence>
<dbReference type="GO" id="GO:0047545">
    <property type="term" value="F:(S)-2-hydroxyglutarate dehydrogenase activity"/>
    <property type="evidence" value="ECO:0007669"/>
    <property type="project" value="TreeGrafter"/>
</dbReference>
<dbReference type="EC" id="1.1.5.4" evidence="5"/>
<dbReference type="Gene3D" id="3.50.50.60">
    <property type="entry name" value="FAD/NAD(P)-binding domain"/>
    <property type="match status" value="1"/>
</dbReference>
<comment type="pathway">
    <text evidence="3">Carbohydrate metabolism; tricarboxylic acid cycle; oxaloacetate from (S)-malate (quinone route): step 1/1.</text>
</comment>
<dbReference type="GO" id="GO:0006099">
    <property type="term" value="P:tricarboxylic acid cycle"/>
    <property type="evidence" value="ECO:0007669"/>
    <property type="project" value="UniProtKB-UniPathway"/>
</dbReference>
<evidence type="ECO:0000256" key="4">
    <source>
        <dbReference type="ARBA" id="ARBA00006389"/>
    </source>
</evidence>
<dbReference type="Proteomes" id="UP000885722">
    <property type="component" value="Unassembled WGS sequence"/>
</dbReference>
<evidence type="ECO:0000256" key="11">
    <source>
        <dbReference type="ARBA" id="ARBA00031550"/>
    </source>
</evidence>
<keyword evidence="8" id="KW-0274">FAD</keyword>
<dbReference type="GO" id="GO:0005737">
    <property type="term" value="C:cytoplasm"/>
    <property type="evidence" value="ECO:0007669"/>
    <property type="project" value="TreeGrafter"/>
</dbReference>